<proteinExistence type="predicted"/>
<dbReference type="EMBL" id="JBBPBN010000015">
    <property type="protein sequence ID" value="KAK9023647.1"/>
    <property type="molecule type" value="Genomic_DNA"/>
</dbReference>
<gene>
    <name evidence="1" type="ORF">V6N11_003855</name>
</gene>
<evidence type="ECO:0000313" key="1">
    <source>
        <dbReference type="EMBL" id="KAK9023647.1"/>
    </source>
</evidence>
<reference evidence="1 2" key="1">
    <citation type="journal article" date="2024" name="G3 (Bethesda)">
        <title>Genome assembly of Hibiscus sabdariffa L. provides insights into metabolisms of medicinal natural products.</title>
        <authorList>
            <person name="Kim T."/>
        </authorList>
    </citation>
    <scope>NUCLEOTIDE SEQUENCE [LARGE SCALE GENOMIC DNA]</scope>
    <source>
        <strain evidence="1">TK-2024</strain>
        <tissue evidence="1">Old leaves</tissue>
    </source>
</reference>
<organism evidence="1 2">
    <name type="scientific">Hibiscus sabdariffa</name>
    <name type="common">roselle</name>
    <dbReference type="NCBI Taxonomy" id="183260"/>
    <lineage>
        <taxon>Eukaryota</taxon>
        <taxon>Viridiplantae</taxon>
        <taxon>Streptophyta</taxon>
        <taxon>Embryophyta</taxon>
        <taxon>Tracheophyta</taxon>
        <taxon>Spermatophyta</taxon>
        <taxon>Magnoliopsida</taxon>
        <taxon>eudicotyledons</taxon>
        <taxon>Gunneridae</taxon>
        <taxon>Pentapetalae</taxon>
        <taxon>rosids</taxon>
        <taxon>malvids</taxon>
        <taxon>Malvales</taxon>
        <taxon>Malvaceae</taxon>
        <taxon>Malvoideae</taxon>
        <taxon>Hibiscus</taxon>
    </lineage>
</organism>
<comment type="caution">
    <text evidence="1">The sequence shown here is derived from an EMBL/GenBank/DDBJ whole genome shotgun (WGS) entry which is preliminary data.</text>
</comment>
<name>A0ABR2SFE5_9ROSI</name>
<dbReference type="Proteomes" id="UP001396334">
    <property type="component" value="Unassembled WGS sequence"/>
</dbReference>
<protein>
    <submittedName>
        <fullName evidence="1">Uncharacterized protein</fullName>
    </submittedName>
</protein>
<accession>A0ABR2SFE5</accession>
<keyword evidence="2" id="KW-1185">Reference proteome</keyword>
<evidence type="ECO:0000313" key="2">
    <source>
        <dbReference type="Proteomes" id="UP001396334"/>
    </source>
</evidence>
<sequence length="70" mass="7852">MDHRRAIAHDSSLQQQTLLPFSLPALTVNPSMGNCAKCRTIAIGARGGVMDMHQRQHQHHVLFDFDDDVN</sequence>